<dbReference type="GO" id="GO:0004748">
    <property type="term" value="F:ribonucleoside-diphosphate reductase activity, thioredoxin disulfide as acceptor"/>
    <property type="evidence" value="ECO:0007669"/>
    <property type="project" value="TreeGrafter"/>
</dbReference>
<keyword evidence="2" id="KW-0004">4Fe-4S</keyword>
<dbReference type="SUPFAM" id="SSF102114">
    <property type="entry name" value="Radical SAM enzymes"/>
    <property type="match status" value="1"/>
</dbReference>
<name>A0A8S5RBV5_9VIRU</name>
<accession>A0A8S5RBV5</accession>
<dbReference type="Pfam" id="PF13353">
    <property type="entry name" value="Fer4_12"/>
    <property type="match status" value="1"/>
</dbReference>
<organism evidence="7">
    <name type="scientific">virus sp. ctmTa7</name>
    <dbReference type="NCBI Taxonomy" id="2828255"/>
    <lineage>
        <taxon>Viruses</taxon>
    </lineage>
</organism>
<evidence type="ECO:0000256" key="1">
    <source>
        <dbReference type="ARBA" id="ARBA00001966"/>
    </source>
</evidence>
<dbReference type="InterPro" id="IPR012837">
    <property type="entry name" value="NrdG"/>
</dbReference>
<evidence type="ECO:0000256" key="4">
    <source>
        <dbReference type="ARBA" id="ARBA00022723"/>
    </source>
</evidence>
<dbReference type="PROSITE" id="PS51257">
    <property type="entry name" value="PROKAR_LIPOPROTEIN"/>
    <property type="match status" value="1"/>
</dbReference>
<dbReference type="SFLD" id="SFLDS00029">
    <property type="entry name" value="Radical_SAM"/>
    <property type="match status" value="1"/>
</dbReference>
<protein>
    <submittedName>
        <fullName evidence="7">4Fe-4S single cluster domain protein</fullName>
    </submittedName>
</protein>
<dbReference type="InterPro" id="IPR034457">
    <property type="entry name" value="Organic_radical-activating"/>
</dbReference>
<evidence type="ECO:0000256" key="5">
    <source>
        <dbReference type="ARBA" id="ARBA00023004"/>
    </source>
</evidence>
<dbReference type="SFLD" id="SFLDG01066">
    <property type="entry name" value="organic_radical-activating_enz"/>
    <property type="match status" value="1"/>
</dbReference>
<keyword evidence="3" id="KW-0949">S-adenosyl-L-methionine</keyword>
<dbReference type="PANTHER" id="PTHR30352:SF2">
    <property type="entry name" value="ANAEROBIC RIBONUCLEOSIDE-TRIPHOSPHATE REDUCTASE-ACTIVATING PROTEIN"/>
    <property type="match status" value="1"/>
</dbReference>
<dbReference type="PIRSF" id="PIRSF000368">
    <property type="entry name" value="NrdG"/>
    <property type="match status" value="1"/>
</dbReference>
<proteinExistence type="predicted"/>
<dbReference type="GO" id="GO:0046872">
    <property type="term" value="F:metal ion binding"/>
    <property type="evidence" value="ECO:0007669"/>
    <property type="project" value="UniProtKB-KW"/>
</dbReference>
<dbReference type="PANTHER" id="PTHR30352">
    <property type="entry name" value="PYRUVATE FORMATE-LYASE-ACTIVATING ENZYME"/>
    <property type="match status" value="1"/>
</dbReference>
<evidence type="ECO:0000256" key="2">
    <source>
        <dbReference type="ARBA" id="ARBA00022485"/>
    </source>
</evidence>
<dbReference type="InterPro" id="IPR013785">
    <property type="entry name" value="Aldolase_TIM"/>
</dbReference>
<evidence type="ECO:0000313" key="7">
    <source>
        <dbReference type="EMBL" id="DAE28627.1"/>
    </source>
</evidence>
<dbReference type="SFLD" id="SFLDG01063">
    <property type="entry name" value="activating_enzymes__group_1"/>
    <property type="match status" value="1"/>
</dbReference>
<dbReference type="GO" id="GO:0051539">
    <property type="term" value="F:4 iron, 4 sulfur cluster binding"/>
    <property type="evidence" value="ECO:0007669"/>
    <property type="project" value="UniProtKB-KW"/>
</dbReference>
<keyword evidence="5" id="KW-0408">Iron</keyword>
<evidence type="ECO:0000256" key="3">
    <source>
        <dbReference type="ARBA" id="ARBA00022691"/>
    </source>
</evidence>
<comment type="cofactor">
    <cofactor evidence="1">
        <name>[4Fe-4S] cluster</name>
        <dbReference type="ChEBI" id="CHEBI:49883"/>
    </cofactor>
</comment>
<keyword evidence="4" id="KW-0479">Metal-binding</keyword>
<dbReference type="GO" id="GO:0043365">
    <property type="term" value="F:[formate-C-acetyltransferase]-activating enzyme activity"/>
    <property type="evidence" value="ECO:0007669"/>
    <property type="project" value="InterPro"/>
</dbReference>
<dbReference type="InterPro" id="IPR058240">
    <property type="entry name" value="rSAM_sf"/>
</dbReference>
<dbReference type="Gene3D" id="3.20.20.70">
    <property type="entry name" value="Aldolase class I"/>
    <property type="match status" value="1"/>
</dbReference>
<evidence type="ECO:0000256" key="6">
    <source>
        <dbReference type="ARBA" id="ARBA00023014"/>
    </source>
</evidence>
<dbReference type="SFLD" id="SFLDF00299">
    <property type="entry name" value="anaerobic_ribonucleoside-triph"/>
    <property type="match status" value="1"/>
</dbReference>
<dbReference type="InterPro" id="IPR007197">
    <property type="entry name" value="rSAM"/>
</dbReference>
<dbReference type="EMBL" id="BK059091">
    <property type="protein sequence ID" value="DAE28627.1"/>
    <property type="molecule type" value="Genomic_DNA"/>
</dbReference>
<reference evidence="7" key="1">
    <citation type="journal article" date="2021" name="Proc. Natl. Acad. Sci. U.S.A.">
        <title>A Catalog of Tens of Thousands of Viruses from Human Metagenomes Reveals Hidden Associations with Chronic Diseases.</title>
        <authorList>
            <person name="Tisza M.J."/>
            <person name="Buck C.B."/>
        </authorList>
    </citation>
    <scope>NUCLEOTIDE SEQUENCE</scope>
    <source>
        <strain evidence="7">CtmTa7</strain>
    </source>
</reference>
<keyword evidence="6" id="KW-0411">Iron-sulfur</keyword>
<sequence>MRFASIRSMDISNGEGVGVALFVQGCHLHCYNCFNQETWDFNGGKEWTEDIKNKFIKLIDHPYISRVSFLGGEPLADENVETVFKIIEEIQSIYPNKKIWIYTGYTLETIKQTLDSYTKIPDYLSLCLEPIPVNAIYDIKRWKTIELCDVLVDGQFIDSQKNMNLRFKGSSNQRIIDVQKSLKQNKVVLYYN</sequence>